<comment type="caution">
    <text evidence="3">The sequence shown here is derived from an EMBL/GenBank/DDBJ whole genome shotgun (WGS) entry which is preliminary data.</text>
</comment>
<feature type="coiled-coil region" evidence="1">
    <location>
        <begin position="167"/>
        <end position="222"/>
    </location>
</feature>
<feature type="region of interest" description="Disordered" evidence="2">
    <location>
        <begin position="1"/>
        <end position="101"/>
    </location>
</feature>
<evidence type="ECO:0000313" key="4">
    <source>
        <dbReference type="Proteomes" id="UP000287651"/>
    </source>
</evidence>
<sequence>MPKMSRGKALVARSVGSTQGVGGVPPTEVLKSSSKRPYGPPVPSDDPSRRHKKVKILSQKHKSRRGEEGSRLHSKGKEPAEPVKEPEMLGDSVEEDASPVFHRPRSMKDLFKTKVHKDDAGYYALHMFDLAHQDPEKEMQLRWEGLKNSTKVWNDPSAAKEFERGLLHSYSKVVAKVEERASELEKELEKTKRERDEALQRLEASDRELNKVRSNLSEIQRLLKEAWVRAQKMDDELL</sequence>
<organism evidence="3 4">
    <name type="scientific">Ensete ventricosum</name>
    <name type="common">Abyssinian banana</name>
    <name type="synonym">Musa ensete</name>
    <dbReference type="NCBI Taxonomy" id="4639"/>
    <lineage>
        <taxon>Eukaryota</taxon>
        <taxon>Viridiplantae</taxon>
        <taxon>Streptophyta</taxon>
        <taxon>Embryophyta</taxon>
        <taxon>Tracheophyta</taxon>
        <taxon>Spermatophyta</taxon>
        <taxon>Magnoliopsida</taxon>
        <taxon>Liliopsida</taxon>
        <taxon>Zingiberales</taxon>
        <taxon>Musaceae</taxon>
        <taxon>Ensete</taxon>
    </lineage>
</organism>
<evidence type="ECO:0000313" key="3">
    <source>
        <dbReference type="EMBL" id="RRT46326.1"/>
    </source>
</evidence>
<evidence type="ECO:0000256" key="1">
    <source>
        <dbReference type="SAM" id="Coils"/>
    </source>
</evidence>
<accession>A0A426Y3K5</accession>
<proteinExistence type="predicted"/>
<reference evidence="3 4" key="1">
    <citation type="journal article" date="2014" name="Agronomy (Basel)">
        <title>A Draft Genome Sequence for Ensete ventricosum, the Drought-Tolerant Tree Against Hunger.</title>
        <authorList>
            <person name="Harrison J."/>
            <person name="Moore K.A."/>
            <person name="Paszkiewicz K."/>
            <person name="Jones T."/>
            <person name="Grant M."/>
            <person name="Ambacheew D."/>
            <person name="Muzemil S."/>
            <person name="Studholme D.J."/>
        </authorList>
    </citation>
    <scope>NUCLEOTIDE SEQUENCE [LARGE SCALE GENOMIC DNA]</scope>
</reference>
<dbReference type="Proteomes" id="UP000287651">
    <property type="component" value="Unassembled WGS sequence"/>
</dbReference>
<gene>
    <name evidence="3" type="ORF">B296_00025535</name>
</gene>
<dbReference type="EMBL" id="AMZH03015267">
    <property type="protein sequence ID" value="RRT46326.1"/>
    <property type="molecule type" value="Genomic_DNA"/>
</dbReference>
<feature type="compositionally biased region" description="Basic and acidic residues" evidence="2">
    <location>
        <begin position="65"/>
        <end position="87"/>
    </location>
</feature>
<name>A0A426Y3K5_ENSVE</name>
<keyword evidence="1" id="KW-0175">Coiled coil</keyword>
<feature type="compositionally biased region" description="Basic residues" evidence="2">
    <location>
        <begin position="49"/>
        <end position="64"/>
    </location>
</feature>
<evidence type="ECO:0000256" key="2">
    <source>
        <dbReference type="SAM" id="MobiDB-lite"/>
    </source>
</evidence>
<protein>
    <submittedName>
        <fullName evidence="3">Uncharacterized protein</fullName>
    </submittedName>
</protein>
<dbReference type="AlphaFoldDB" id="A0A426Y3K5"/>